<accession>A0ABQ2MLR8</accession>
<reference evidence="4" key="1">
    <citation type="journal article" date="2019" name="Int. J. Syst. Evol. Microbiol.">
        <title>The Global Catalogue of Microorganisms (GCM) 10K type strain sequencing project: providing services to taxonomists for standard genome sequencing and annotation.</title>
        <authorList>
            <consortium name="The Broad Institute Genomics Platform"/>
            <consortium name="The Broad Institute Genome Sequencing Center for Infectious Disease"/>
            <person name="Wu L."/>
            <person name="Ma J."/>
        </authorList>
    </citation>
    <scope>NUCLEOTIDE SEQUENCE [LARGE SCALE GENOMIC DNA]</scope>
    <source>
        <strain evidence="4">CGMCC 4.7349</strain>
    </source>
</reference>
<proteinExistence type="predicted"/>
<feature type="domain" description="HTH cro/C1-type" evidence="2">
    <location>
        <begin position="34"/>
        <end position="82"/>
    </location>
</feature>
<dbReference type="Pfam" id="PF01381">
    <property type="entry name" value="HTH_3"/>
    <property type="match status" value="1"/>
</dbReference>
<dbReference type="PROSITE" id="PS50943">
    <property type="entry name" value="HTH_CROC1"/>
    <property type="match status" value="1"/>
</dbReference>
<feature type="region of interest" description="Disordered" evidence="1">
    <location>
        <begin position="86"/>
        <end position="112"/>
    </location>
</feature>
<sequence>MGWLAGLTGGRSDDLTGAQLARDVSVMVAGLLAAKGIPRTQLAERMGVSPGRVSQILSGDENLTLHSLANIAGALDRSVVISFCEPPPAEQPVARGPARTEDGPVRPYAPVE</sequence>
<dbReference type="SMART" id="SM00530">
    <property type="entry name" value="HTH_XRE"/>
    <property type="match status" value="1"/>
</dbReference>
<evidence type="ECO:0000313" key="3">
    <source>
        <dbReference type="EMBL" id="GGO53876.1"/>
    </source>
</evidence>
<organism evidence="3 4">
    <name type="scientific">Streptomyces lasiicapitis</name>
    <dbReference type="NCBI Taxonomy" id="1923961"/>
    <lineage>
        <taxon>Bacteria</taxon>
        <taxon>Bacillati</taxon>
        <taxon>Actinomycetota</taxon>
        <taxon>Actinomycetes</taxon>
        <taxon>Kitasatosporales</taxon>
        <taxon>Streptomycetaceae</taxon>
        <taxon>Streptomyces</taxon>
    </lineage>
</organism>
<protein>
    <recommendedName>
        <fullName evidence="2">HTH cro/C1-type domain-containing protein</fullName>
    </recommendedName>
</protein>
<name>A0ABQ2MLR8_9ACTN</name>
<dbReference type="SUPFAM" id="SSF47413">
    <property type="entry name" value="lambda repressor-like DNA-binding domains"/>
    <property type="match status" value="1"/>
</dbReference>
<dbReference type="InterPro" id="IPR001387">
    <property type="entry name" value="Cro/C1-type_HTH"/>
</dbReference>
<evidence type="ECO:0000313" key="4">
    <source>
        <dbReference type="Proteomes" id="UP000656881"/>
    </source>
</evidence>
<dbReference type="Gene3D" id="1.10.260.40">
    <property type="entry name" value="lambda repressor-like DNA-binding domains"/>
    <property type="match status" value="1"/>
</dbReference>
<evidence type="ECO:0000259" key="2">
    <source>
        <dbReference type="PROSITE" id="PS50943"/>
    </source>
</evidence>
<keyword evidence="4" id="KW-1185">Reference proteome</keyword>
<comment type="caution">
    <text evidence="3">The sequence shown here is derived from an EMBL/GenBank/DDBJ whole genome shotgun (WGS) entry which is preliminary data.</text>
</comment>
<evidence type="ECO:0000256" key="1">
    <source>
        <dbReference type="SAM" id="MobiDB-lite"/>
    </source>
</evidence>
<dbReference type="InterPro" id="IPR010982">
    <property type="entry name" value="Lambda_DNA-bd_dom_sf"/>
</dbReference>
<dbReference type="CDD" id="cd00093">
    <property type="entry name" value="HTH_XRE"/>
    <property type="match status" value="1"/>
</dbReference>
<dbReference type="EMBL" id="BMNG01000015">
    <property type="protein sequence ID" value="GGO53876.1"/>
    <property type="molecule type" value="Genomic_DNA"/>
</dbReference>
<gene>
    <name evidence="3" type="ORF">GCM10012286_62320</name>
</gene>
<dbReference type="Proteomes" id="UP000656881">
    <property type="component" value="Unassembled WGS sequence"/>
</dbReference>
<dbReference type="RefSeq" id="WP_189176456.1">
    <property type="nucleotide sequence ID" value="NZ_BMNG01000015.1"/>
</dbReference>